<keyword evidence="2" id="KW-0418">Kinase</keyword>
<gene>
    <name evidence="2" type="ORF">GCM10010185_71970</name>
</gene>
<sequence length="410" mass="44210">MSNSPSELRWRNRTNLLRHLHLHGPATRATLTTHLRLNRSTIKALVDELATDGLVVERLPDGRERPGRPSPLVIPQPDALVVLSVDIRVDEVVVGLMGINGRVFTRRRWDLRSGWPVEHVLVDIAEYARLLIGESTRPICGVGVAVPGIVRLDDGIVHDAPNLHWNDVALREWFENELRLPVDLGNDAELGALAESTRGVARGAHDVAYVFVDVGVGGGVISRGASLLGTRSHVGEFGHMVVRTGGRECYCGCEGCWETEIGRAALARALNLPENCGREEVAAGMRALLQEPVAVRRALGEVTEWLAVGVCNLVNLLGSDLVVLGGLLAELPAEVVALVEETVQRRSIVSRAVCGVRVEQSSLGQDGPLVGAAEMAFQRALSAPRAAFAGTKRRNPAASLHVESSPVRSR</sequence>
<evidence type="ECO:0000256" key="1">
    <source>
        <dbReference type="ARBA" id="ARBA00006479"/>
    </source>
</evidence>
<dbReference type="PANTHER" id="PTHR18964:SF149">
    <property type="entry name" value="BIFUNCTIONAL UDP-N-ACETYLGLUCOSAMINE 2-EPIMERASE_N-ACETYLMANNOSAMINE KINASE"/>
    <property type="match status" value="1"/>
</dbReference>
<dbReference type="GO" id="GO:0016301">
    <property type="term" value="F:kinase activity"/>
    <property type="evidence" value="ECO:0007669"/>
    <property type="project" value="UniProtKB-KW"/>
</dbReference>
<dbReference type="InterPro" id="IPR036388">
    <property type="entry name" value="WH-like_DNA-bd_sf"/>
</dbReference>
<protein>
    <submittedName>
        <fullName evidence="2">Sugar kinase</fullName>
    </submittedName>
</protein>
<dbReference type="Proteomes" id="UP000639606">
    <property type="component" value="Unassembled WGS sequence"/>
</dbReference>
<dbReference type="AlphaFoldDB" id="A0A918AXH5"/>
<organism evidence="2 3">
    <name type="scientific">Saccharothrix coeruleofusca</name>
    <dbReference type="NCBI Taxonomy" id="33919"/>
    <lineage>
        <taxon>Bacteria</taxon>
        <taxon>Bacillati</taxon>
        <taxon>Actinomycetota</taxon>
        <taxon>Actinomycetes</taxon>
        <taxon>Pseudonocardiales</taxon>
        <taxon>Pseudonocardiaceae</taxon>
        <taxon>Saccharothrix</taxon>
    </lineage>
</organism>
<dbReference type="InterPro" id="IPR043129">
    <property type="entry name" value="ATPase_NBD"/>
</dbReference>
<dbReference type="InterPro" id="IPR000600">
    <property type="entry name" value="ROK"/>
</dbReference>
<dbReference type="SUPFAM" id="SSF53067">
    <property type="entry name" value="Actin-like ATPase domain"/>
    <property type="match status" value="1"/>
</dbReference>
<reference evidence="2" key="1">
    <citation type="journal article" date="2014" name="Int. J. Syst. Evol. Microbiol.">
        <title>Complete genome sequence of Corynebacterium casei LMG S-19264T (=DSM 44701T), isolated from a smear-ripened cheese.</title>
        <authorList>
            <consortium name="US DOE Joint Genome Institute (JGI-PGF)"/>
            <person name="Walter F."/>
            <person name="Albersmeier A."/>
            <person name="Kalinowski J."/>
            <person name="Ruckert C."/>
        </authorList>
    </citation>
    <scope>NUCLEOTIDE SEQUENCE</scope>
    <source>
        <strain evidence="2">JCM 3313</strain>
    </source>
</reference>
<comment type="caution">
    <text evidence="2">The sequence shown here is derived from an EMBL/GenBank/DDBJ whole genome shotgun (WGS) entry which is preliminary data.</text>
</comment>
<comment type="similarity">
    <text evidence="1">Belongs to the ROK (NagC/XylR) family.</text>
</comment>
<dbReference type="PANTHER" id="PTHR18964">
    <property type="entry name" value="ROK (REPRESSOR, ORF, KINASE) FAMILY"/>
    <property type="match status" value="1"/>
</dbReference>
<dbReference type="Gene3D" id="1.10.10.10">
    <property type="entry name" value="Winged helix-like DNA-binding domain superfamily/Winged helix DNA-binding domain"/>
    <property type="match status" value="1"/>
</dbReference>
<dbReference type="PROSITE" id="PS01125">
    <property type="entry name" value="ROK"/>
    <property type="match status" value="1"/>
</dbReference>
<dbReference type="Pfam" id="PF00480">
    <property type="entry name" value="ROK"/>
    <property type="match status" value="1"/>
</dbReference>
<evidence type="ECO:0000313" key="3">
    <source>
        <dbReference type="Proteomes" id="UP000639606"/>
    </source>
</evidence>
<keyword evidence="3" id="KW-1185">Reference proteome</keyword>
<proteinExistence type="inferred from homology"/>
<dbReference type="SUPFAM" id="SSF46785">
    <property type="entry name" value="Winged helix' DNA-binding domain"/>
    <property type="match status" value="1"/>
</dbReference>
<accession>A0A918AXH5</accession>
<dbReference type="EMBL" id="BMRG01000042">
    <property type="protein sequence ID" value="GGP88071.1"/>
    <property type="molecule type" value="Genomic_DNA"/>
</dbReference>
<dbReference type="InterPro" id="IPR036390">
    <property type="entry name" value="WH_DNA-bd_sf"/>
</dbReference>
<name>A0A918AXH5_9PSEU</name>
<evidence type="ECO:0000313" key="2">
    <source>
        <dbReference type="EMBL" id="GGP88071.1"/>
    </source>
</evidence>
<dbReference type="InterPro" id="IPR049874">
    <property type="entry name" value="ROK_cs"/>
</dbReference>
<dbReference type="Gene3D" id="3.30.420.40">
    <property type="match status" value="2"/>
</dbReference>
<reference evidence="2" key="2">
    <citation type="submission" date="2020-09" db="EMBL/GenBank/DDBJ databases">
        <authorList>
            <person name="Sun Q."/>
            <person name="Ohkuma M."/>
        </authorList>
    </citation>
    <scope>NUCLEOTIDE SEQUENCE</scope>
    <source>
        <strain evidence="2">JCM 3313</strain>
    </source>
</reference>
<keyword evidence="2" id="KW-0808">Transferase</keyword>